<dbReference type="EMBL" id="CP048029">
    <property type="protein sequence ID" value="QIK37007.1"/>
    <property type="molecule type" value="Genomic_DNA"/>
</dbReference>
<dbReference type="RefSeq" id="WP_166269702.1">
    <property type="nucleotide sequence ID" value="NZ_CP048029.1"/>
</dbReference>
<proteinExistence type="predicted"/>
<feature type="domain" description="G" evidence="2">
    <location>
        <begin position="7"/>
        <end position="146"/>
    </location>
</feature>
<name>A0A6G7VB38_9GAMM</name>
<dbReference type="InterPro" id="IPR021871">
    <property type="entry name" value="DUF3482"/>
</dbReference>
<gene>
    <name evidence="3" type="ORF">GWK36_02220</name>
</gene>
<dbReference type="SUPFAM" id="SSF52540">
    <property type="entry name" value="P-loop containing nucleoside triphosphate hydrolases"/>
    <property type="match status" value="1"/>
</dbReference>
<protein>
    <submittedName>
        <fullName evidence="3">GTPase/DUF3482 domain-containing protein</fullName>
    </submittedName>
</protein>
<dbReference type="Proteomes" id="UP000502699">
    <property type="component" value="Chromosome"/>
</dbReference>
<dbReference type="Pfam" id="PF11981">
    <property type="entry name" value="DUF3482"/>
    <property type="match status" value="1"/>
</dbReference>
<evidence type="ECO:0000313" key="4">
    <source>
        <dbReference type="Proteomes" id="UP000502699"/>
    </source>
</evidence>
<evidence type="ECO:0000313" key="3">
    <source>
        <dbReference type="EMBL" id="QIK37007.1"/>
    </source>
</evidence>
<dbReference type="AlphaFoldDB" id="A0A6G7VB38"/>
<dbReference type="Pfam" id="PF01926">
    <property type="entry name" value="MMR_HSR1"/>
    <property type="match status" value="1"/>
</dbReference>
<dbReference type="InterPro" id="IPR006073">
    <property type="entry name" value="GTP-bd"/>
</dbReference>
<organism evidence="3 4">
    <name type="scientific">Caldichromatium japonicum</name>
    <dbReference type="NCBI Taxonomy" id="2699430"/>
    <lineage>
        <taxon>Bacteria</taxon>
        <taxon>Pseudomonadati</taxon>
        <taxon>Pseudomonadota</taxon>
        <taxon>Gammaproteobacteria</taxon>
        <taxon>Chromatiales</taxon>
        <taxon>Chromatiaceae</taxon>
        <taxon>Caldichromatium</taxon>
    </lineage>
</organism>
<dbReference type="GO" id="GO:0005525">
    <property type="term" value="F:GTP binding"/>
    <property type="evidence" value="ECO:0007669"/>
    <property type="project" value="InterPro"/>
</dbReference>
<sequence>MAAKIPRIAIMGHPNAGKSSVVATLTENDQIPIDKRAGTTLRSDVYPVVIDGRTVIEFIDTPGFQNPNAVLEWFQAHADLPDLARAFVRAHRDDPRYVHDVELMTPVAEGAAVILVVDGSKRIKEKDRVEIELLRLTGRPRMAILNNLTRQQRYMEQWRNDLSKAFNSVRDFNAHRATYAERMRLLEALKSIDQRWEPLVEEAIDAFAHDWERRTDEAVGTIIGLLKRALSFKVSRTVKHAQVVFQSGRERVRQELLTEFENGLRRMEVEAQAQIRAHFRHHVWHMPPESVLSHDLLSEEVSEALGLSRPQLAMVGAAAGAASGVTLDLALAGHSLGAGALMGAAAGGFLGIMGGRALAKLNIERAPNTHIYTIGPVSNPRFPFVLLDRILLYSARAMNWAHGRQAADEDDPDKVPDRPIRPKGFTESLSHQEQRDLAHFFHDLRRGRESPHEATCRQIVKRLLRGLALDEIDSRSDL</sequence>
<evidence type="ECO:0000256" key="1">
    <source>
        <dbReference type="SAM" id="MobiDB-lite"/>
    </source>
</evidence>
<dbReference type="Gene3D" id="3.40.50.300">
    <property type="entry name" value="P-loop containing nucleotide triphosphate hydrolases"/>
    <property type="match status" value="1"/>
</dbReference>
<dbReference type="KEGG" id="cjap:GWK36_02220"/>
<dbReference type="InterPro" id="IPR027417">
    <property type="entry name" value="P-loop_NTPase"/>
</dbReference>
<accession>A0A6G7VB38</accession>
<keyword evidence="4" id="KW-1185">Reference proteome</keyword>
<feature type="region of interest" description="Disordered" evidence="1">
    <location>
        <begin position="403"/>
        <end position="430"/>
    </location>
</feature>
<reference evidence="4" key="1">
    <citation type="submission" date="2020-01" db="EMBL/GenBank/DDBJ databases">
        <title>Caldichromatium gen. nov., sp. nov., a thermophilic purple sulfur bacterium member of the family Chromatiaceae isolated from Nakabusa hot spring, Japan.</title>
        <authorList>
            <person name="Saini M.K."/>
            <person name="Hanada S."/>
            <person name="Tank M."/>
        </authorList>
    </citation>
    <scope>NUCLEOTIDE SEQUENCE [LARGE SCALE GENOMIC DNA]</scope>
    <source>
        <strain evidence="4">No.7</strain>
    </source>
</reference>
<evidence type="ECO:0000259" key="2">
    <source>
        <dbReference type="Pfam" id="PF01926"/>
    </source>
</evidence>